<comment type="caution">
    <text evidence="3">The sequence shown here is derived from an EMBL/GenBank/DDBJ whole genome shotgun (WGS) entry which is preliminary data.</text>
</comment>
<protein>
    <recommendedName>
        <fullName evidence="2">5-formyltetrahydrofolate cyclo-ligase</fullName>
        <ecNumber evidence="2">6.3.3.2</ecNumber>
    </recommendedName>
</protein>
<dbReference type="PIRSF" id="PIRSF006806">
    <property type="entry name" value="FTHF_cligase"/>
    <property type="match status" value="1"/>
</dbReference>
<keyword evidence="3" id="KW-0436">Ligase</keyword>
<sequence length="185" mass="21754">MNTFEKKKLERHTFRKLRDQISLNQRENVVKNVKLYVDSFVKEYKNIGYIAIYWPLKNEVDIRSLKEKFSLALPRCQDKKELLFYPWAEKPLTKDYEGILSPNNSFSLSYKKISMIFVPCLSIDKNLIRLGYGGGYFDILRRDKNWRNVPCIGVLTSNCVSTIPLTRAEWDIPLSGFITEKEIFV</sequence>
<keyword evidence="1 2" id="KW-0067">ATP-binding</keyword>
<name>A0A0A1ZQG3_PROMR</name>
<comment type="cofactor">
    <cofactor evidence="2">
        <name>Mg(2+)</name>
        <dbReference type="ChEBI" id="CHEBI:18420"/>
    </cofactor>
</comment>
<proteinExistence type="inferred from homology"/>
<comment type="catalytic activity">
    <reaction evidence="2">
        <text>(6S)-5-formyl-5,6,7,8-tetrahydrofolate + ATP = (6R)-5,10-methenyltetrahydrofolate + ADP + phosphate</text>
        <dbReference type="Rhea" id="RHEA:10488"/>
        <dbReference type="ChEBI" id="CHEBI:30616"/>
        <dbReference type="ChEBI" id="CHEBI:43474"/>
        <dbReference type="ChEBI" id="CHEBI:57455"/>
        <dbReference type="ChEBI" id="CHEBI:57457"/>
        <dbReference type="ChEBI" id="CHEBI:456216"/>
        <dbReference type="EC" id="6.3.3.2"/>
    </reaction>
</comment>
<accession>A0A0A1ZQG3</accession>
<gene>
    <name evidence="3" type="ORF">EU93_1365</name>
</gene>
<dbReference type="EC" id="6.3.3.2" evidence="2"/>
<dbReference type="Gene3D" id="3.40.50.10420">
    <property type="entry name" value="NagB/RpiA/CoA transferase-like"/>
    <property type="match status" value="1"/>
</dbReference>
<dbReference type="OrthoDB" id="9801938at2"/>
<dbReference type="SUPFAM" id="SSF100950">
    <property type="entry name" value="NagB/RpiA/CoA transferase-like"/>
    <property type="match status" value="1"/>
</dbReference>
<dbReference type="RefSeq" id="WP_032514174.1">
    <property type="nucleotide sequence ID" value="NZ_JNAJ01000016.1"/>
</dbReference>
<evidence type="ECO:0000256" key="2">
    <source>
        <dbReference type="RuleBase" id="RU361279"/>
    </source>
</evidence>
<reference evidence="4" key="1">
    <citation type="journal article" date="2014" name="Sci. Data">
        <title>Genomes of diverse isolates of the marine cyanobacterium Prochlorococcus.</title>
        <authorList>
            <person name="Biller S."/>
            <person name="Berube P."/>
            <person name="Thompson J."/>
            <person name="Kelly L."/>
            <person name="Roggensack S."/>
            <person name="Awad L."/>
            <person name="Roache-Johnson K."/>
            <person name="Ding H."/>
            <person name="Giovannoni S.J."/>
            <person name="Moore L.R."/>
            <person name="Chisholm S.W."/>
        </authorList>
    </citation>
    <scope>NUCLEOTIDE SEQUENCE [LARGE SCALE GENOMIC DNA]</scope>
</reference>
<organism evidence="3 4">
    <name type="scientific">Prochlorococcus marinus str. MIT 9116</name>
    <dbReference type="NCBI Taxonomy" id="167544"/>
    <lineage>
        <taxon>Bacteria</taxon>
        <taxon>Bacillati</taxon>
        <taxon>Cyanobacteriota</taxon>
        <taxon>Cyanophyceae</taxon>
        <taxon>Synechococcales</taxon>
        <taxon>Prochlorococcaceae</taxon>
        <taxon>Prochlorococcus</taxon>
    </lineage>
</organism>
<dbReference type="Pfam" id="PF01812">
    <property type="entry name" value="5-FTHF_cyc-lig"/>
    <property type="match status" value="1"/>
</dbReference>
<dbReference type="NCBIfam" id="TIGR02727">
    <property type="entry name" value="MTHFS_bact"/>
    <property type="match status" value="1"/>
</dbReference>
<dbReference type="InterPro" id="IPR002698">
    <property type="entry name" value="FTHF_cligase"/>
</dbReference>
<dbReference type="GO" id="GO:0046872">
    <property type="term" value="F:metal ion binding"/>
    <property type="evidence" value="ECO:0007669"/>
    <property type="project" value="UniProtKB-KW"/>
</dbReference>
<dbReference type="EMBL" id="JNAJ01000016">
    <property type="protein sequence ID" value="KGF90766.1"/>
    <property type="molecule type" value="Genomic_DNA"/>
</dbReference>
<comment type="similarity">
    <text evidence="2">Belongs to the 5-formyltetrahydrofolate cyclo-ligase family.</text>
</comment>
<keyword evidence="1 2" id="KW-0547">Nucleotide-binding</keyword>
<feature type="binding site" evidence="1">
    <location>
        <begin position="7"/>
        <end position="11"/>
    </location>
    <ligand>
        <name>ATP</name>
        <dbReference type="ChEBI" id="CHEBI:30616"/>
    </ligand>
</feature>
<evidence type="ECO:0000256" key="1">
    <source>
        <dbReference type="PIRSR" id="PIRSR006806-1"/>
    </source>
</evidence>
<dbReference type="Proteomes" id="UP000030491">
    <property type="component" value="Unassembled WGS sequence"/>
</dbReference>
<dbReference type="InterPro" id="IPR037171">
    <property type="entry name" value="NagB/RpiA_transferase-like"/>
</dbReference>
<dbReference type="InterPro" id="IPR024185">
    <property type="entry name" value="FTHF_cligase-like_sf"/>
</dbReference>
<keyword evidence="2" id="KW-0460">Magnesium</keyword>
<keyword evidence="2" id="KW-0479">Metal-binding</keyword>
<dbReference type="GO" id="GO:0005524">
    <property type="term" value="F:ATP binding"/>
    <property type="evidence" value="ECO:0007669"/>
    <property type="project" value="UniProtKB-KW"/>
</dbReference>
<evidence type="ECO:0000313" key="4">
    <source>
        <dbReference type="Proteomes" id="UP000030491"/>
    </source>
</evidence>
<evidence type="ECO:0000313" key="3">
    <source>
        <dbReference type="EMBL" id="KGF90766.1"/>
    </source>
</evidence>
<feature type="binding site" evidence="1">
    <location>
        <position position="59"/>
    </location>
    <ligand>
        <name>substrate</name>
    </ligand>
</feature>
<dbReference type="AlphaFoldDB" id="A0A0A1ZQG3"/>
<dbReference type="GO" id="GO:0030272">
    <property type="term" value="F:5-formyltetrahydrofolate cyclo-ligase activity"/>
    <property type="evidence" value="ECO:0007669"/>
    <property type="project" value="UniProtKB-EC"/>
</dbReference>